<proteinExistence type="predicted"/>
<evidence type="ECO:0000313" key="3">
    <source>
        <dbReference type="Proteomes" id="UP000265520"/>
    </source>
</evidence>
<evidence type="ECO:0000256" key="1">
    <source>
        <dbReference type="SAM" id="Phobius"/>
    </source>
</evidence>
<feature type="transmembrane region" description="Helical" evidence="1">
    <location>
        <begin position="24"/>
        <end position="44"/>
    </location>
</feature>
<evidence type="ECO:0000313" key="2">
    <source>
        <dbReference type="EMBL" id="MCI54122.1"/>
    </source>
</evidence>
<accession>A0A392T022</accession>
<sequence>GCPDAIVSTGIVWWGSDSASVSDSIFTIPTMVVSMPMWTILFFLV</sequence>
<keyword evidence="1" id="KW-0472">Membrane</keyword>
<feature type="non-terminal residue" evidence="2">
    <location>
        <position position="1"/>
    </location>
</feature>
<keyword evidence="1" id="KW-1133">Transmembrane helix</keyword>
<comment type="caution">
    <text evidence="2">The sequence shown here is derived from an EMBL/GenBank/DDBJ whole genome shotgun (WGS) entry which is preliminary data.</text>
</comment>
<protein>
    <submittedName>
        <fullName evidence="2">Uncharacterized protein</fullName>
    </submittedName>
</protein>
<keyword evidence="3" id="KW-1185">Reference proteome</keyword>
<dbReference type="EMBL" id="LXQA010474613">
    <property type="protein sequence ID" value="MCI54122.1"/>
    <property type="molecule type" value="Genomic_DNA"/>
</dbReference>
<dbReference type="Proteomes" id="UP000265520">
    <property type="component" value="Unassembled WGS sequence"/>
</dbReference>
<reference evidence="2 3" key="1">
    <citation type="journal article" date="2018" name="Front. Plant Sci.">
        <title>Red Clover (Trifolium pratense) and Zigzag Clover (T. medium) - A Picture of Genomic Similarities and Differences.</title>
        <authorList>
            <person name="Dluhosova J."/>
            <person name="Istvanek J."/>
            <person name="Nedelnik J."/>
            <person name="Repkova J."/>
        </authorList>
    </citation>
    <scope>NUCLEOTIDE SEQUENCE [LARGE SCALE GENOMIC DNA]</scope>
    <source>
        <strain evidence="3">cv. 10/8</strain>
        <tissue evidence="2">Leaf</tissue>
    </source>
</reference>
<keyword evidence="1" id="KW-0812">Transmembrane</keyword>
<name>A0A392T022_9FABA</name>
<organism evidence="2 3">
    <name type="scientific">Trifolium medium</name>
    <dbReference type="NCBI Taxonomy" id="97028"/>
    <lineage>
        <taxon>Eukaryota</taxon>
        <taxon>Viridiplantae</taxon>
        <taxon>Streptophyta</taxon>
        <taxon>Embryophyta</taxon>
        <taxon>Tracheophyta</taxon>
        <taxon>Spermatophyta</taxon>
        <taxon>Magnoliopsida</taxon>
        <taxon>eudicotyledons</taxon>
        <taxon>Gunneridae</taxon>
        <taxon>Pentapetalae</taxon>
        <taxon>rosids</taxon>
        <taxon>fabids</taxon>
        <taxon>Fabales</taxon>
        <taxon>Fabaceae</taxon>
        <taxon>Papilionoideae</taxon>
        <taxon>50 kb inversion clade</taxon>
        <taxon>NPAAA clade</taxon>
        <taxon>Hologalegina</taxon>
        <taxon>IRL clade</taxon>
        <taxon>Trifolieae</taxon>
        <taxon>Trifolium</taxon>
    </lineage>
</organism>
<dbReference type="AlphaFoldDB" id="A0A392T022"/>